<feature type="region of interest" description="Disordered" evidence="1">
    <location>
        <begin position="1"/>
        <end position="82"/>
    </location>
</feature>
<dbReference type="Proteomes" id="UP001165561">
    <property type="component" value="Unassembled WGS sequence"/>
</dbReference>
<keyword evidence="2" id="KW-1133">Transmembrane helix</keyword>
<keyword evidence="2" id="KW-0812">Transmembrane</keyword>
<accession>A0ABT5U2K3</accession>
<reference evidence="3" key="1">
    <citation type="submission" date="2023-02" db="EMBL/GenBank/DDBJ databases">
        <title>Georgenia sp.10Sc9-8, isolated from a soil sample collected from the Taklamakan desert.</title>
        <authorList>
            <person name="Liu S."/>
        </authorList>
    </citation>
    <scope>NUCLEOTIDE SEQUENCE</scope>
    <source>
        <strain evidence="3">10Sc9-8</strain>
    </source>
</reference>
<evidence type="ECO:0000256" key="1">
    <source>
        <dbReference type="SAM" id="MobiDB-lite"/>
    </source>
</evidence>
<proteinExistence type="predicted"/>
<organism evidence="3 4">
    <name type="scientific">Georgenia halotolerans</name>
    <dbReference type="NCBI Taxonomy" id="3028317"/>
    <lineage>
        <taxon>Bacteria</taxon>
        <taxon>Bacillati</taxon>
        <taxon>Actinomycetota</taxon>
        <taxon>Actinomycetes</taxon>
        <taxon>Micrococcales</taxon>
        <taxon>Bogoriellaceae</taxon>
        <taxon>Georgenia</taxon>
    </lineage>
</organism>
<protein>
    <submittedName>
        <fullName evidence="3">DUF3043 domain-containing protein</fullName>
    </submittedName>
</protein>
<keyword evidence="2" id="KW-0472">Membrane</keyword>
<evidence type="ECO:0000256" key="2">
    <source>
        <dbReference type="SAM" id="Phobius"/>
    </source>
</evidence>
<evidence type="ECO:0000313" key="3">
    <source>
        <dbReference type="EMBL" id="MDD9207714.1"/>
    </source>
</evidence>
<dbReference type="Pfam" id="PF11241">
    <property type="entry name" value="DUF3043"/>
    <property type="match status" value="1"/>
</dbReference>
<dbReference type="EMBL" id="JARACI010001145">
    <property type="protein sequence ID" value="MDD9207714.1"/>
    <property type="molecule type" value="Genomic_DNA"/>
</dbReference>
<sequence length="191" mass="22203">MIGRRQSPAEQEAPEPVPAGKGRPTPKRKQAEARNRRPLVPTDRKAAKRESRQRRAEAYERQRTAMQTGDERYMPPRDKGPVRRYARDHVDARWCMAEMFLPIALLMMAVMIFFANTPQVAVSATLAMYGLLVLAIVDSLVMVWTLKRRLRARFGDDRIPPWTGMYAFTRSFMLRRMRMPKPQVRRGEYPA</sequence>
<keyword evidence="4" id="KW-1185">Reference proteome</keyword>
<feature type="transmembrane region" description="Helical" evidence="2">
    <location>
        <begin position="126"/>
        <end position="146"/>
    </location>
</feature>
<dbReference type="InterPro" id="IPR021403">
    <property type="entry name" value="DUF3043"/>
</dbReference>
<name>A0ABT5U2K3_9MICO</name>
<comment type="caution">
    <text evidence="3">The sequence shown here is derived from an EMBL/GenBank/DDBJ whole genome shotgun (WGS) entry which is preliminary data.</text>
</comment>
<feature type="compositionally biased region" description="Basic and acidic residues" evidence="1">
    <location>
        <begin position="42"/>
        <end position="82"/>
    </location>
</feature>
<gene>
    <name evidence="3" type="ORF">PU560_14755</name>
</gene>
<evidence type="ECO:0000313" key="4">
    <source>
        <dbReference type="Proteomes" id="UP001165561"/>
    </source>
</evidence>
<feature type="transmembrane region" description="Helical" evidence="2">
    <location>
        <begin position="94"/>
        <end position="114"/>
    </location>
</feature>